<dbReference type="EMBL" id="CAJJDN010000138">
    <property type="protein sequence ID" value="CAD8122335.1"/>
    <property type="molecule type" value="Genomic_DNA"/>
</dbReference>
<dbReference type="OrthoDB" id="10620911at2759"/>
<proteinExistence type="predicted"/>
<keyword evidence="1" id="KW-0853">WD repeat</keyword>
<dbReference type="AlphaFoldDB" id="A0A8S1R490"/>
<accession>A0A8S1R490</accession>
<organism evidence="3 4">
    <name type="scientific">Paramecium sonneborni</name>
    <dbReference type="NCBI Taxonomy" id="65129"/>
    <lineage>
        <taxon>Eukaryota</taxon>
        <taxon>Sar</taxon>
        <taxon>Alveolata</taxon>
        <taxon>Ciliophora</taxon>
        <taxon>Intramacronucleata</taxon>
        <taxon>Oligohymenophorea</taxon>
        <taxon>Peniculida</taxon>
        <taxon>Parameciidae</taxon>
        <taxon>Paramecium</taxon>
    </lineage>
</organism>
<evidence type="ECO:0000313" key="3">
    <source>
        <dbReference type="EMBL" id="CAD8122335.1"/>
    </source>
</evidence>
<evidence type="ECO:0000256" key="2">
    <source>
        <dbReference type="ARBA" id="ARBA00022737"/>
    </source>
</evidence>
<comment type="caution">
    <text evidence="3">The sequence shown here is derived from an EMBL/GenBank/DDBJ whole genome shotgun (WGS) entry which is preliminary data.</text>
</comment>
<evidence type="ECO:0000256" key="1">
    <source>
        <dbReference type="ARBA" id="ARBA00022574"/>
    </source>
</evidence>
<dbReference type="PANTHER" id="PTHR44129">
    <property type="entry name" value="WD REPEAT-CONTAINING PROTEIN POP1"/>
    <property type="match status" value="1"/>
</dbReference>
<dbReference type="Proteomes" id="UP000692954">
    <property type="component" value="Unassembled WGS sequence"/>
</dbReference>
<evidence type="ECO:0000313" key="4">
    <source>
        <dbReference type="Proteomes" id="UP000692954"/>
    </source>
</evidence>
<dbReference type="InterPro" id="IPR050349">
    <property type="entry name" value="WD_LIS1/nudF_dynein_reg"/>
</dbReference>
<keyword evidence="4" id="KW-1185">Reference proteome</keyword>
<sequence>MIIFNLVGFLFIFHFHYQMILDIIQLIKHQNYQIIILIEFRFKEAVINGKIKIVLILESYDEMKFEYIQTNLFYSNRLIQEFNILIPGKDVKIIITTRNEILTSIRYQTWFYGQNIKLQKKLNYNSAEYLKQYTEISNFCLDEFKAIWNQIYFSVQGIINQNKNQEMIFKSEDIEKLISKLQKIEFFSYIKGDQMVSLKKELLELWGHKKFTQVIRNVNINHLLSTPFMMEIIVYVLPKMSLIFSEANFLRELLKKNYMFLKMESFKSQSRTIKYEQQKKIRKYQQY</sequence>
<reference evidence="3" key="1">
    <citation type="submission" date="2021-01" db="EMBL/GenBank/DDBJ databases">
        <authorList>
            <consortium name="Genoscope - CEA"/>
            <person name="William W."/>
        </authorList>
    </citation>
    <scope>NUCLEOTIDE SEQUENCE</scope>
</reference>
<protein>
    <submittedName>
        <fullName evidence="3">Uncharacterized protein</fullName>
    </submittedName>
</protein>
<gene>
    <name evidence="3" type="ORF">PSON_ATCC_30995.1.T1380005</name>
</gene>
<name>A0A8S1R490_9CILI</name>
<keyword evidence="2" id="KW-0677">Repeat</keyword>